<feature type="transmembrane region" description="Helical" evidence="2">
    <location>
        <begin position="286"/>
        <end position="306"/>
    </location>
</feature>
<dbReference type="PANTHER" id="PTHR24373">
    <property type="entry name" value="SLIT RELATED LEUCINE-RICH REPEAT NEURONAL PROTEIN"/>
    <property type="match status" value="1"/>
</dbReference>
<feature type="chain" id="PRO_5017428790" description="RGS domain-containing protein" evidence="3">
    <location>
        <begin position="22"/>
        <end position="780"/>
    </location>
</feature>
<feature type="transmembrane region" description="Helical" evidence="2">
    <location>
        <begin position="600"/>
        <end position="620"/>
    </location>
</feature>
<dbReference type="AlphaFoldDB" id="A0A397B589"/>
<gene>
    <name evidence="5" type="ORF">DYB36_011649</name>
</gene>
<dbReference type="Proteomes" id="UP000265427">
    <property type="component" value="Unassembled WGS sequence"/>
</dbReference>
<keyword evidence="2" id="KW-0812">Transmembrane</keyword>
<evidence type="ECO:0000256" key="2">
    <source>
        <dbReference type="SAM" id="Phobius"/>
    </source>
</evidence>
<feature type="transmembrane region" description="Helical" evidence="2">
    <location>
        <begin position="206"/>
        <end position="224"/>
    </location>
</feature>
<feature type="transmembrane region" description="Helical" evidence="2">
    <location>
        <begin position="37"/>
        <end position="56"/>
    </location>
</feature>
<dbReference type="InterPro" id="IPR016137">
    <property type="entry name" value="RGS"/>
</dbReference>
<keyword evidence="2" id="KW-0472">Membrane</keyword>
<evidence type="ECO:0000259" key="4">
    <source>
        <dbReference type="PROSITE" id="PS50132"/>
    </source>
</evidence>
<dbReference type="SUPFAM" id="SSF52058">
    <property type="entry name" value="L domain-like"/>
    <property type="match status" value="1"/>
</dbReference>
<feature type="signal peptide" evidence="3">
    <location>
        <begin position="1"/>
        <end position="21"/>
    </location>
</feature>
<evidence type="ECO:0000313" key="6">
    <source>
        <dbReference type="Proteomes" id="UP000265427"/>
    </source>
</evidence>
<dbReference type="PANTHER" id="PTHR24373:SF275">
    <property type="entry name" value="TIR DOMAIN-CONTAINING PROTEIN"/>
    <property type="match status" value="1"/>
</dbReference>
<dbReference type="PROSITE" id="PS51450">
    <property type="entry name" value="LRR"/>
    <property type="match status" value="1"/>
</dbReference>
<dbReference type="InterPro" id="IPR050328">
    <property type="entry name" value="Dev_Immune_Receptor"/>
</dbReference>
<dbReference type="Gene3D" id="1.10.167.10">
    <property type="entry name" value="Regulator of G-protein Signalling 4, domain 2"/>
    <property type="match status" value="1"/>
</dbReference>
<feature type="transmembrane region" description="Helical" evidence="2">
    <location>
        <begin position="560"/>
        <end position="579"/>
    </location>
</feature>
<dbReference type="InterPro" id="IPR036305">
    <property type="entry name" value="RGS_sf"/>
</dbReference>
<protein>
    <recommendedName>
        <fullName evidence="4">RGS domain-containing protein</fullName>
    </recommendedName>
</protein>
<dbReference type="Gene3D" id="3.80.10.10">
    <property type="entry name" value="Ribonuclease Inhibitor"/>
    <property type="match status" value="1"/>
</dbReference>
<feature type="transmembrane region" description="Helical" evidence="2">
    <location>
        <begin position="632"/>
        <end position="651"/>
    </location>
</feature>
<keyword evidence="2" id="KW-1133">Transmembrane helix</keyword>
<evidence type="ECO:0000256" key="1">
    <source>
        <dbReference type="ARBA" id="ARBA00022729"/>
    </source>
</evidence>
<dbReference type="InterPro" id="IPR001611">
    <property type="entry name" value="Leu-rich_rpt"/>
</dbReference>
<accession>A0A397B589</accession>
<feature type="domain" description="RGS" evidence="4">
    <location>
        <begin position="677"/>
        <end position="714"/>
    </location>
</feature>
<feature type="transmembrane region" description="Helical" evidence="2">
    <location>
        <begin position="121"/>
        <end position="141"/>
    </location>
</feature>
<dbReference type="SUPFAM" id="SSF48097">
    <property type="entry name" value="Regulator of G-protein signaling, RGS"/>
    <property type="match status" value="1"/>
</dbReference>
<reference evidence="5 6" key="1">
    <citation type="submission" date="2018-08" db="EMBL/GenBank/DDBJ databases">
        <title>Aphanomyces genome sequencing and annotation.</title>
        <authorList>
            <person name="Minardi D."/>
            <person name="Oidtmann B."/>
            <person name="Van Der Giezen M."/>
            <person name="Studholme D.J."/>
        </authorList>
    </citation>
    <scope>NUCLEOTIDE SEQUENCE [LARGE SCALE GENOMIC DNA]</scope>
    <source>
        <strain evidence="5 6">Kv</strain>
    </source>
</reference>
<dbReference type="VEuPathDB" id="FungiDB:H257_17759"/>
<proteinExistence type="predicted"/>
<evidence type="ECO:0000313" key="5">
    <source>
        <dbReference type="EMBL" id="RHY12861.1"/>
    </source>
</evidence>
<dbReference type="EMBL" id="QUSZ01004762">
    <property type="protein sequence ID" value="RHY12861.1"/>
    <property type="molecule type" value="Genomic_DNA"/>
</dbReference>
<keyword evidence="1 3" id="KW-0732">Signal</keyword>
<evidence type="ECO:0000256" key="3">
    <source>
        <dbReference type="SAM" id="SignalP"/>
    </source>
</evidence>
<organism evidence="5 6">
    <name type="scientific">Aphanomyces astaci</name>
    <name type="common">Crayfish plague agent</name>
    <dbReference type="NCBI Taxonomy" id="112090"/>
    <lineage>
        <taxon>Eukaryota</taxon>
        <taxon>Sar</taxon>
        <taxon>Stramenopiles</taxon>
        <taxon>Oomycota</taxon>
        <taxon>Saprolegniomycetes</taxon>
        <taxon>Saprolegniales</taxon>
        <taxon>Verrucalvaceae</taxon>
        <taxon>Aphanomyces</taxon>
    </lineage>
</organism>
<dbReference type="PROSITE" id="PS50132">
    <property type="entry name" value="RGS"/>
    <property type="match status" value="1"/>
</dbReference>
<dbReference type="InterPro" id="IPR044926">
    <property type="entry name" value="RGS_subdomain_2"/>
</dbReference>
<sequence>MHIIVAMYLVMWATLLQTALDADLVSVRVYQPLVTSVVYVITATLHLYAVYSVVVSECKQRPLSQKVGPSIDAIAPQSRIALFDLDNWYDHSIILFNLIEIACASTQATTMFRTIVEPAKVVSYAIVVVLYIVLSPLILFVRNTQAKTSLVNVADSILSFTLSCGHPFAAVVFQLSDYVLVHPALEHDNLWSTQTLVLTRQLLPSTFVHLCSILGLHVGTYLALRRVMNTSHHIHLALTAVTEKKPPVAPVTRTRTARVKQTLHLLVHASRSSLQDQLKLSRKKRLLLRVNLVVNMTLGMASIIVITRSMVRRTHCPEYCRAYSRPLFDLSCHCAYVEVNCVLQGIVDPLPLLDPAIVGTNALYMEISRCDLSSGLPAASLAPFQDLSKLLILYSNMTSWDEPLPPGVNHVIVRRSRLQSVPSALGGPISPSLVSIFIEHCDLHEVSERVMQSWRNVRQLHLVNVSLQDVPAALLQLLHLEELNLQSNRIATLPSPWLVDDSAKVTSSALRLVLLGGNRLVQVPWALAKRSAVVDLSGNPIPPSTTSLADMASLLEARRILWISMAAVAILGSVVGIGLSKHMPPYMDNLGLRRTYQRTYRTSIFFVLVSLLHGGLEWILSVPLGREFHVRNLIYTLAMQYVFFFNIAAPLRHLALSSQAMTSVVTTTSKAASRMKELEQYLRSNHGLPTFMTFCQRDFRTEELRAWQLVEQFKQRLVSARKLLTTCLVPQCALACPTSVKWGPTYVARLESWLRRDEDIVGNEVPTTFFDEFQAALLEA</sequence>
<name>A0A397B589_APHAT</name>
<feature type="non-terminal residue" evidence="5">
    <location>
        <position position="780"/>
    </location>
</feature>
<dbReference type="InterPro" id="IPR032675">
    <property type="entry name" value="LRR_dom_sf"/>
</dbReference>
<comment type="caution">
    <text evidence="5">The sequence shown here is derived from an EMBL/GenBank/DDBJ whole genome shotgun (WGS) entry which is preliminary data.</text>
</comment>